<gene>
    <name evidence="1" type="ORF">WR25_17355</name>
</gene>
<organism evidence="1 2">
    <name type="scientific">Diploscapter pachys</name>
    <dbReference type="NCBI Taxonomy" id="2018661"/>
    <lineage>
        <taxon>Eukaryota</taxon>
        <taxon>Metazoa</taxon>
        <taxon>Ecdysozoa</taxon>
        <taxon>Nematoda</taxon>
        <taxon>Chromadorea</taxon>
        <taxon>Rhabditida</taxon>
        <taxon>Rhabditina</taxon>
        <taxon>Rhabditomorpha</taxon>
        <taxon>Rhabditoidea</taxon>
        <taxon>Rhabditidae</taxon>
        <taxon>Diploscapter</taxon>
    </lineage>
</organism>
<comment type="caution">
    <text evidence="1">The sequence shown here is derived from an EMBL/GenBank/DDBJ whole genome shotgun (WGS) entry which is preliminary data.</text>
</comment>
<reference evidence="1 2" key="1">
    <citation type="journal article" date="2017" name="Curr. Biol.">
        <title>Genome architecture and evolution of a unichromosomal asexual nematode.</title>
        <authorList>
            <person name="Fradin H."/>
            <person name="Zegar C."/>
            <person name="Gutwein M."/>
            <person name="Lucas J."/>
            <person name="Kovtun M."/>
            <person name="Corcoran D."/>
            <person name="Baugh L.R."/>
            <person name="Kiontke K."/>
            <person name="Gunsalus K."/>
            <person name="Fitch D.H."/>
            <person name="Piano F."/>
        </authorList>
    </citation>
    <scope>NUCLEOTIDE SEQUENCE [LARGE SCALE GENOMIC DNA]</scope>
    <source>
        <strain evidence="1">PF1309</strain>
    </source>
</reference>
<protein>
    <submittedName>
        <fullName evidence="1">Uncharacterized protein</fullName>
    </submittedName>
</protein>
<name>A0A2A2JNN0_9BILA</name>
<keyword evidence="2" id="KW-1185">Reference proteome</keyword>
<evidence type="ECO:0000313" key="1">
    <source>
        <dbReference type="EMBL" id="PAV63132.1"/>
    </source>
</evidence>
<dbReference type="Proteomes" id="UP000218231">
    <property type="component" value="Unassembled WGS sequence"/>
</dbReference>
<sequence length="111" mass="12482">MSYPGYPPNGYPYPAPPVPYPQPVPVPVPTPVPVAAPIPVAAPYAYYQAGPTVVIEEPYYGHHHHTIIMAGKESLHNTRRLVNLCDHSLLYDLVKRINTCIERNDDKHRIF</sequence>
<evidence type="ECO:0000313" key="2">
    <source>
        <dbReference type="Proteomes" id="UP000218231"/>
    </source>
</evidence>
<accession>A0A2A2JNN0</accession>
<dbReference type="AlphaFoldDB" id="A0A2A2JNN0"/>
<dbReference type="EMBL" id="LIAE01010330">
    <property type="protein sequence ID" value="PAV63132.1"/>
    <property type="molecule type" value="Genomic_DNA"/>
</dbReference>
<proteinExistence type="predicted"/>